<dbReference type="GeneID" id="64636627"/>
<evidence type="ECO:0000313" key="3">
    <source>
        <dbReference type="Proteomes" id="UP000807769"/>
    </source>
</evidence>
<feature type="transmembrane region" description="Helical" evidence="1">
    <location>
        <begin position="263"/>
        <end position="285"/>
    </location>
</feature>
<organism evidence="2 3">
    <name type="scientific">Suillus subaureus</name>
    <dbReference type="NCBI Taxonomy" id="48587"/>
    <lineage>
        <taxon>Eukaryota</taxon>
        <taxon>Fungi</taxon>
        <taxon>Dikarya</taxon>
        <taxon>Basidiomycota</taxon>
        <taxon>Agaricomycotina</taxon>
        <taxon>Agaricomycetes</taxon>
        <taxon>Agaricomycetidae</taxon>
        <taxon>Boletales</taxon>
        <taxon>Suillineae</taxon>
        <taxon>Suillaceae</taxon>
        <taxon>Suillus</taxon>
    </lineage>
</organism>
<sequence length="312" mass="35871">MWRYRILDRRAQWLIIILQYIHIAPGHCYFPISFRRNKKLHDVHSFVRHTHFLPPGPMQTGYSADDFVAARSLQYIYASMATFWVCLLRGISEWMFLLRSRWSIVKGLYVVTRYVPFLLFTGHLYMNFISNENSDKCQLLNTICSCFSFISVSCSECFFLLRTYALWNNNKIVLATMVATFLAVGISSISFAFATTATAPWKTSAIPGITGCYQSSAIVQLFIPFILLLGLEFGLMCLTLIRAILSWRSTNSHLYTVLVKHNIFYYACGLFFSTVNVLTLLLLYIETVQGFGYIYGYVSPKAPKHKMVRCSI</sequence>
<feature type="transmembrane region" description="Helical" evidence="1">
    <location>
        <begin position="138"/>
        <end position="161"/>
    </location>
</feature>
<proteinExistence type="predicted"/>
<protein>
    <submittedName>
        <fullName evidence="2">Uncharacterized protein</fullName>
    </submittedName>
</protein>
<dbReference type="AlphaFoldDB" id="A0A9P7EB19"/>
<evidence type="ECO:0000313" key="2">
    <source>
        <dbReference type="EMBL" id="KAG1816545.1"/>
    </source>
</evidence>
<accession>A0A9P7EB19</accession>
<name>A0A9P7EB19_9AGAM</name>
<feature type="transmembrane region" description="Helical" evidence="1">
    <location>
        <begin position="75"/>
        <end position="96"/>
    </location>
</feature>
<dbReference type="RefSeq" id="XP_041193218.1">
    <property type="nucleotide sequence ID" value="XM_041342611.1"/>
</dbReference>
<feature type="transmembrane region" description="Helical" evidence="1">
    <location>
        <begin position="173"/>
        <end position="197"/>
    </location>
</feature>
<dbReference type="Proteomes" id="UP000807769">
    <property type="component" value="Unassembled WGS sequence"/>
</dbReference>
<keyword evidence="3" id="KW-1185">Reference proteome</keyword>
<reference evidence="2" key="1">
    <citation type="journal article" date="2020" name="New Phytol.">
        <title>Comparative genomics reveals dynamic genome evolution in host specialist ectomycorrhizal fungi.</title>
        <authorList>
            <person name="Lofgren L.A."/>
            <person name="Nguyen N.H."/>
            <person name="Vilgalys R."/>
            <person name="Ruytinx J."/>
            <person name="Liao H.L."/>
            <person name="Branco S."/>
            <person name="Kuo A."/>
            <person name="LaButti K."/>
            <person name="Lipzen A."/>
            <person name="Andreopoulos W."/>
            <person name="Pangilinan J."/>
            <person name="Riley R."/>
            <person name="Hundley H."/>
            <person name="Na H."/>
            <person name="Barry K."/>
            <person name="Grigoriev I.V."/>
            <person name="Stajich J.E."/>
            <person name="Kennedy P.G."/>
        </authorList>
    </citation>
    <scope>NUCLEOTIDE SEQUENCE</scope>
    <source>
        <strain evidence="2">MN1</strain>
    </source>
</reference>
<feature type="transmembrane region" description="Helical" evidence="1">
    <location>
        <begin position="108"/>
        <end position="126"/>
    </location>
</feature>
<gene>
    <name evidence="2" type="ORF">BJ212DRAFT_196715</name>
</gene>
<keyword evidence="1" id="KW-0472">Membrane</keyword>
<keyword evidence="1" id="KW-1133">Transmembrane helix</keyword>
<comment type="caution">
    <text evidence="2">The sequence shown here is derived from an EMBL/GenBank/DDBJ whole genome shotgun (WGS) entry which is preliminary data.</text>
</comment>
<evidence type="ECO:0000256" key="1">
    <source>
        <dbReference type="SAM" id="Phobius"/>
    </source>
</evidence>
<dbReference type="OrthoDB" id="2681239at2759"/>
<feature type="transmembrane region" description="Helical" evidence="1">
    <location>
        <begin position="217"/>
        <end position="242"/>
    </location>
</feature>
<keyword evidence="1" id="KW-0812">Transmembrane</keyword>
<feature type="transmembrane region" description="Helical" evidence="1">
    <location>
        <begin position="12"/>
        <end position="32"/>
    </location>
</feature>
<dbReference type="EMBL" id="JABBWG010000016">
    <property type="protein sequence ID" value="KAG1816545.1"/>
    <property type="molecule type" value="Genomic_DNA"/>
</dbReference>